<keyword evidence="4" id="KW-1185">Reference proteome</keyword>
<dbReference type="RefSeq" id="WP_178132534.1">
    <property type="nucleotide sequence ID" value="NZ_CP042425.1"/>
</dbReference>
<evidence type="ECO:0008006" key="5">
    <source>
        <dbReference type="Google" id="ProtNLM"/>
    </source>
</evidence>
<evidence type="ECO:0000256" key="2">
    <source>
        <dbReference type="SAM" id="Phobius"/>
    </source>
</evidence>
<feature type="region of interest" description="Disordered" evidence="1">
    <location>
        <begin position="125"/>
        <end position="201"/>
    </location>
</feature>
<keyword evidence="2" id="KW-1133">Transmembrane helix</keyword>
<dbReference type="Proteomes" id="UP000324974">
    <property type="component" value="Chromosome"/>
</dbReference>
<feature type="transmembrane region" description="Helical" evidence="2">
    <location>
        <begin position="87"/>
        <end position="107"/>
    </location>
</feature>
<dbReference type="Pfam" id="PF18936">
    <property type="entry name" value="DUF5684"/>
    <property type="match status" value="1"/>
</dbReference>
<dbReference type="KEGG" id="lrs:PX52LOC_00304"/>
<evidence type="ECO:0000256" key="1">
    <source>
        <dbReference type="SAM" id="MobiDB-lite"/>
    </source>
</evidence>
<feature type="compositionally biased region" description="Basic residues" evidence="1">
    <location>
        <begin position="192"/>
        <end position="201"/>
    </location>
</feature>
<keyword evidence="2" id="KW-0812">Transmembrane</keyword>
<organism evidence="3 4">
    <name type="scientific">Limnoglobus roseus</name>
    <dbReference type="NCBI Taxonomy" id="2598579"/>
    <lineage>
        <taxon>Bacteria</taxon>
        <taxon>Pseudomonadati</taxon>
        <taxon>Planctomycetota</taxon>
        <taxon>Planctomycetia</taxon>
        <taxon>Gemmatales</taxon>
        <taxon>Gemmataceae</taxon>
        <taxon>Limnoglobus</taxon>
    </lineage>
</organism>
<reference evidence="4" key="1">
    <citation type="submission" date="2019-08" db="EMBL/GenBank/DDBJ databases">
        <title>Limnoglobus roseus gen. nov., sp. nov., a novel freshwater planctomycete with a giant genome from the family Gemmataceae.</title>
        <authorList>
            <person name="Kulichevskaya I.S."/>
            <person name="Naumoff D.G."/>
            <person name="Miroshnikov K."/>
            <person name="Ivanova A."/>
            <person name="Philippov D.A."/>
            <person name="Hakobyan A."/>
            <person name="Rijpstra I.C."/>
            <person name="Sinninghe Damste J.S."/>
            <person name="Liesack W."/>
            <person name="Dedysh S.N."/>
        </authorList>
    </citation>
    <scope>NUCLEOTIDE SEQUENCE [LARGE SCALE GENOMIC DNA]</scope>
    <source>
        <strain evidence="4">PX52</strain>
    </source>
</reference>
<feature type="transmembrane region" description="Helical" evidence="2">
    <location>
        <begin position="54"/>
        <end position="75"/>
    </location>
</feature>
<dbReference type="AlphaFoldDB" id="A0A5C1A4X2"/>
<name>A0A5C1A4X2_9BACT</name>
<accession>A0A5C1A4X2</accession>
<gene>
    <name evidence="3" type="ORF">PX52LOC_00304</name>
</gene>
<feature type="compositionally biased region" description="Acidic residues" evidence="1">
    <location>
        <begin position="147"/>
        <end position="156"/>
    </location>
</feature>
<keyword evidence="2" id="KW-0472">Membrane</keyword>
<feature type="transmembrane region" description="Helical" evidence="2">
    <location>
        <begin position="30"/>
        <end position="48"/>
    </location>
</feature>
<evidence type="ECO:0000313" key="4">
    <source>
        <dbReference type="Proteomes" id="UP000324974"/>
    </source>
</evidence>
<evidence type="ECO:0000313" key="3">
    <source>
        <dbReference type="EMBL" id="QEL13447.1"/>
    </source>
</evidence>
<feature type="transmembrane region" description="Helical" evidence="2">
    <location>
        <begin position="6"/>
        <end position="23"/>
    </location>
</feature>
<sequence length="201" mass="23070">MAVAGIIYLAIIGLMLASMWKIFEKAGEPGWAAIVPFYGAYILITRVARMEAAWFWLLLVPVVNGFVAIGLIFTLPFALAQRFSKDAGFGVGLLLLGFVFYPILAFGDAEHDSQSRRGRRRLGARGRDYSDYDDDEDRPRKKKPRYEDDEDNEDDDRPAKKRRAIVDEDEDDRPAKKRRPVDDDDDEDDRPAKRRRRDVDD</sequence>
<protein>
    <recommendedName>
        <fullName evidence="5">Signal peptidase I</fullName>
    </recommendedName>
</protein>
<dbReference type="InterPro" id="IPR043739">
    <property type="entry name" value="DUF5684"/>
</dbReference>
<proteinExistence type="predicted"/>
<dbReference type="EMBL" id="CP042425">
    <property type="protein sequence ID" value="QEL13447.1"/>
    <property type="molecule type" value="Genomic_DNA"/>
</dbReference>